<dbReference type="GO" id="GO:0070095">
    <property type="term" value="F:fructose-6-phosphate binding"/>
    <property type="evidence" value="ECO:0007669"/>
    <property type="project" value="TreeGrafter"/>
</dbReference>
<dbReference type="InterPro" id="IPR015912">
    <property type="entry name" value="Phosphofructokinase_CS"/>
</dbReference>
<dbReference type="InterPro" id="IPR035966">
    <property type="entry name" value="PKF_sf"/>
</dbReference>
<dbReference type="PROSITE" id="PS00433">
    <property type="entry name" value="PHOSPHOFRUCTOKINASE"/>
    <property type="match status" value="1"/>
</dbReference>
<dbReference type="GO" id="GO:0046872">
    <property type="term" value="F:metal ion binding"/>
    <property type="evidence" value="ECO:0007669"/>
    <property type="project" value="UniProtKB-KW"/>
</dbReference>
<evidence type="ECO:0000259" key="11">
    <source>
        <dbReference type="Pfam" id="PF00365"/>
    </source>
</evidence>
<dbReference type="GO" id="GO:0048029">
    <property type="term" value="F:monosaccharide binding"/>
    <property type="evidence" value="ECO:0007669"/>
    <property type="project" value="TreeGrafter"/>
</dbReference>
<reference evidence="12" key="1">
    <citation type="journal article" date="2014" name="Front. Microbiol.">
        <title>High frequency of phylogenetically diverse reductive dehalogenase-homologous genes in deep subseafloor sedimentary metagenomes.</title>
        <authorList>
            <person name="Kawai M."/>
            <person name="Futagami T."/>
            <person name="Toyoda A."/>
            <person name="Takaki Y."/>
            <person name="Nishi S."/>
            <person name="Hori S."/>
            <person name="Arai W."/>
            <person name="Tsubouchi T."/>
            <person name="Morono Y."/>
            <person name="Uchiyama I."/>
            <person name="Ito T."/>
            <person name="Fujiyama A."/>
            <person name="Inagaki F."/>
            <person name="Takami H."/>
        </authorList>
    </citation>
    <scope>NUCLEOTIDE SEQUENCE</scope>
    <source>
        <strain evidence="12">Expedition CK06-06</strain>
    </source>
</reference>
<sequence>MPKQIGILTSGGDCPGLNAAIRGVGKSGRDVFGMELIGFRDGFRGLVHDRSMPLESNMLSGILTSGGTILGTSRDKPHQMPIGDEIRDMTGAILDTYHRNHLDALICVGGGGTQKNALRLKQAGLNVVTLPKTIDNDIAGTDVSIGFDTALGIATEAIDRLHSTATSHNRIIVVEVMGHRAGWLALGAGIAGGADVILIPEIPYDAECVAEAICDRSRAGKRFSIVVVAEGAMSAQDAKTVDEMIAQKQAAESKSDKKKATGRLEKFHKNHLGHTVQLTGRLEKMTGQESRMTILGHLQRGGTPSPADR</sequence>
<evidence type="ECO:0000256" key="2">
    <source>
        <dbReference type="ARBA" id="ARBA00004496"/>
    </source>
</evidence>
<dbReference type="Gene3D" id="3.40.50.460">
    <property type="entry name" value="Phosphofructokinase domain"/>
    <property type="match status" value="1"/>
</dbReference>
<organism evidence="12">
    <name type="scientific">marine sediment metagenome</name>
    <dbReference type="NCBI Taxonomy" id="412755"/>
    <lineage>
        <taxon>unclassified sequences</taxon>
        <taxon>metagenomes</taxon>
        <taxon>ecological metagenomes</taxon>
    </lineage>
</organism>
<dbReference type="SUPFAM" id="SSF53784">
    <property type="entry name" value="Phosphofructokinase"/>
    <property type="match status" value="1"/>
</dbReference>
<dbReference type="GO" id="GO:0061621">
    <property type="term" value="P:canonical glycolysis"/>
    <property type="evidence" value="ECO:0007669"/>
    <property type="project" value="TreeGrafter"/>
</dbReference>
<evidence type="ECO:0000256" key="1">
    <source>
        <dbReference type="ARBA" id="ARBA00001946"/>
    </source>
</evidence>
<keyword evidence="8" id="KW-0418">Kinase</keyword>
<dbReference type="FunFam" id="3.40.50.460:FF:000002">
    <property type="entry name" value="ATP-dependent 6-phosphofructokinase"/>
    <property type="match status" value="1"/>
</dbReference>
<dbReference type="GO" id="GO:0016208">
    <property type="term" value="F:AMP binding"/>
    <property type="evidence" value="ECO:0007669"/>
    <property type="project" value="TreeGrafter"/>
</dbReference>
<dbReference type="GO" id="GO:0005945">
    <property type="term" value="C:6-phosphofructokinase complex"/>
    <property type="evidence" value="ECO:0007669"/>
    <property type="project" value="TreeGrafter"/>
</dbReference>
<dbReference type="GO" id="GO:0005524">
    <property type="term" value="F:ATP binding"/>
    <property type="evidence" value="ECO:0007669"/>
    <property type="project" value="InterPro"/>
</dbReference>
<dbReference type="EMBL" id="BARS01004476">
    <property type="protein sequence ID" value="GAF78825.1"/>
    <property type="molecule type" value="Genomic_DNA"/>
</dbReference>
<dbReference type="InterPro" id="IPR000023">
    <property type="entry name" value="Phosphofructokinase_dom"/>
</dbReference>
<feature type="non-terminal residue" evidence="12">
    <location>
        <position position="309"/>
    </location>
</feature>
<dbReference type="Gene3D" id="3.40.50.450">
    <property type="match status" value="1"/>
</dbReference>
<name>X0TRR1_9ZZZZ</name>
<dbReference type="GO" id="GO:0042802">
    <property type="term" value="F:identical protein binding"/>
    <property type="evidence" value="ECO:0007669"/>
    <property type="project" value="TreeGrafter"/>
</dbReference>
<evidence type="ECO:0000313" key="12">
    <source>
        <dbReference type="EMBL" id="GAF78825.1"/>
    </source>
</evidence>
<keyword evidence="9" id="KW-0460">Magnesium</keyword>
<keyword evidence="5" id="KW-0963">Cytoplasm</keyword>
<dbReference type="NCBIfam" id="NF002872">
    <property type="entry name" value="PRK03202.1"/>
    <property type="match status" value="1"/>
</dbReference>
<gene>
    <name evidence="12" type="ORF">S01H1_08750</name>
</gene>
<accession>X0TRR1</accession>
<dbReference type="InterPro" id="IPR022953">
    <property type="entry name" value="ATP_PFK"/>
</dbReference>
<dbReference type="GO" id="GO:0006002">
    <property type="term" value="P:fructose 6-phosphate metabolic process"/>
    <property type="evidence" value="ECO:0007669"/>
    <property type="project" value="InterPro"/>
</dbReference>
<dbReference type="PANTHER" id="PTHR13697">
    <property type="entry name" value="PHOSPHOFRUCTOKINASE"/>
    <property type="match status" value="1"/>
</dbReference>
<keyword evidence="10" id="KW-0324">Glycolysis</keyword>
<evidence type="ECO:0000256" key="3">
    <source>
        <dbReference type="ARBA" id="ARBA00004679"/>
    </source>
</evidence>
<evidence type="ECO:0000256" key="9">
    <source>
        <dbReference type="ARBA" id="ARBA00022842"/>
    </source>
</evidence>
<keyword evidence="6" id="KW-0808">Transferase</keyword>
<dbReference type="InterPro" id="IPR012003">
    <property type="entry name" value="ATP_PFK_prok-type"/>
</dbReference>
<comment type="pathway">
    <text evidence="3">Carbohydrate degradation; glycolysis; D-glyceraldehyde 3-phosphate and glycerone phosphate from D-glucose: step 3/4.</text>
</comment>
<protein>
    <recommendedName>
        <fullName evidence="4">6-phosphofructokinase</fullName>
        <ecNumber evidence="4">2.7.1.11</ecNumber>
    </recommendedName>
</protein>
<evidence type="ECO:0000256" key="6">
    <source>
        <dbReference type="ARBA" id="ARBA00022679"/>
    </source>
</evidence>
<dbReference type="EC" id="2.7.1.11" evidence="4"/>
<dbReference type="AlphaFoldDB" id="X0TRR1"/>
<evidence type="ECO:0000256" key="5">
    <source>
        <dbReference type="ARBA" id="ARBA00022490"/>
    </source>
</evidence>
<feature type="domain" description="Phosphofructokinase" evidence="11">
    <location>
        <begin position="4"/>
        <end position="309"/>
    </location>
</feature>
<proteinExistence type="predicted"/>
<dbReference type="PIRSF" id="PIRSF000532">
    <property type="entry name" value="ATP_PFK_prok"/>
    <property type="match status" value="1"/>
</dbReference>
<dbReference type="GO" id="GO:0030388">
    <property type="term" value="P:fructose 1,6-bisphosphate metabolic process"/>
    <property type="evidence" value="ECO:0007669"/>
    <property type="project" value="TreeGrafter"/>
</dbReference>
<dbReference type="UniPathway" id="UPA00109">
    <property type="reaction ID" value="UER00182"/>
</dbReference>
<comment type="caution">
    <text evidence="12">The sequence shown here is derived from an EMBL/GenBank/DDBJ whole genome shotgun (WGS) entry which is preliminary data.</text>
</comment>
<dbReference type="PRINTS" id="PR00476">
    <property type="entry name" value="PHFRCTKINASE"/>
</dbReference>
<evidence type="ECO:0000256" key="7">
    <source>
        <dbReference type="ARBA" id="ARBA00022723"/>
    </source>
</evidence>
<evidence type="ECO:0000256" key="4">
    <source>
        <dbReference type="ARBA" id="ARBA00012055"/>
    </source>
</evidence>
<dbReference type="PANTHER" id="PTHR13697:SF52">
    <property type="entry name" value="ATP-DEPENDENT 6-PHOSPHOFRUCTOKINASE 3"/>
    <property type="match status" value="1"/>
</dbReference>
<keyword evidence="7" id="KW-0479">Metal-binding</keyword>
<evidence type="ECO:0000256" key="10">
    <source>
        <dbReference type="ARBA" id="ARBA00023152"/>
    </source>
</evidence>
<comment type="cofactor">
    <cofactor evidence="1">
        <name>Mg(2+)</name>
        <dbReference type="ChEBI" id="CHEBI:18420"/>
    </cofactor>
</comment>
<dbReference type="GO" id="GO:0003872">
    <property type="term" value="F:6-phosphofructokinase activity"/>
    <property type="evidence" value="ECO:0007669"/>
    <property type="project" value="UniProtKB-EC"/>
</dbReference>
<dbReference type="Pfam" id="PF00365">
    <property type="entry name" value="PFK"/>
    <property type="match status" value="1"/>
</dbReference>
<evidence type="ECO:0000256" key="8">
    <source>
        <dbReference type="ARBA" id="ARBA00022777"/>
    </source>
</evidence>
<comment type="subcellular location">
    <subcellularLocation>
        <location evidence="2">Cytoplasm</location>
    </subcellularLocation>
</comment>